<dbReference type="Proteomes" id="UP000309848">
    <property type="component" value="Unassembled WGS sequence"/>
</dbReference>
<dbReference type="AlphaFoldDB" id="A0A4S1WIR2"/>
<organism evidence="5 6">
    <name type="scientific">Sphingomonas naasensis</name>
    <dbReference type="NCBI Taxonomy" id="1344951"/>
    <lineage>
        <taxon>Bacteria</taxon>
        <taxon>Pseudomonadati</taxon>
        <taxon>Pseudomonadota</taxon>
        <taxon>Alphaproteobacteria</taxon>
        <taxon>Sphingomonadales</taxon>
        <taxon>Sphingomonadaceae</taxon>
        <taxon>Sphingomonas</taxon>
    </lineage>
</organism>
<keyword evidence="2" id="KW-0902">Two-component regulatory system</keyword>
<dbReference type="InterPro" id="IPR011006">
    <property type="entry name" value="CheY-like_superfamily"/>
</dbReference>
<evidence type="ECO:0000313" key="5">
    <source>
        <dbReference type="EMBL" id="TGX42195.1"/>
    </source>
</evidence>
<reference evidence="5 6" key="1">
    <citation type="submission" date="2019-04" db="EMBL/GenBank/DDBJ databases">
        <title>Sphingomonas psychrotolerans sp. nov., isolated from soil in the Tianshan Mountains, Xinjiang, China.</title>
        <authorList>
            <person name="Luo Y."/>
            <person name="Sheng H."/>
        </authorList>
    </citation>
    <scope>NUCLEOTIDE SEQUENCE [LARGE SCALE GENOMIC DNA]</scope>
    <source>
        <strain evidence="5 6">KIS18-15</strain>
    </source>
</reference>
<evidence type="ECO:0000313" key="6">
    <source>
        <dbReference type="Proteomes" id="UP000309848"/>
    </source>
</evidence>
<feature type="domain" description="Response regulatory" evidence="4">
    <location>
        <begin position="3"/>
        <end position="119"/>
    </location>
</feature>
<dbReference type="OrthoDB" id="7469626at2"/>
<dbReference type="PROSITE" id="PS50110">
    <property type="entry name" value="RESPONSE_REGULATORY"/>
    <property type="match status" value="1"/>
</dbReference>
<dbReference type="SMART" id="SM00448">
    <property type="entry name" value="REC"/>
    <property type="match status" value="1"/>
</dbReference>
<comment type="caution">
    <text evidence="5">The sequence shown here is derived from an EMBL/GenBank/DDBJ whole genome shotgun (WGS) entry which is preliminary data.</text>
</comment>
<dbReference type="PANTHER" id="PTHR44591:SF14">
    <property type="entry name" value="PROTEIN PILG"/>
    <property type="match status" value="1"/>
</dbReference>
<gene>
    <name evidence="5" type="ORF">E5A74_10040</name>
</gene>
<keyword evidence="1 3" id="KW-0597">Phosphoprotein</keyword>
<evidence type="ECO:0000256" key="2">
    <source>
        <dbReference type="ARBA" id="ARBA00023012"/>
    </source>
</evidence>
<dbReference type="GO" id="GO:0000160">
    <property type="term" value="P:phosphorelay signal transduction system"/>
    <property type="evidence" value="ECO:0007669"/>
    <property type="project" value="UniProtKB-KW"/>
</dbReference>
<keyword evidence="6" id="KW-1185">Reference proteome</keyword>
<evidence type="ECO:0000259" key="4">
    <source>
        <dbReference type="PROSITE" id="PS50110"/>
    </source>
</evidence>
<accession>A0A4S1WIR2</accession>
<sequence length="181" mass="19272">MRTVLATGTCRTSLNEIAQRLGNLGYLVVLANSACQALELVSARGFDLVLIDALAPTSAATHLLAEIRGSRDTADLPVIMLGEGPDEEAAVAAFGAGVDDWLAKPIGFALLGARIERTLARATRIEELKRLNLALDARVAARAIELGEAQAELAATRADRIRLMGSIRHLHDELAVRRDAA</sequence>
<dbReference type="Gene3D" id="3.40.50.2300">
    <property type="match status" value="1"/>
</dbReference>
<protein>
    <submittedName>
        <fullName evidence="5">Response regulator</fullName>
    </submittedName>
</protein>
<dbReference type="PANTHER" id="PTHR44591">
    <property type="entry name" value="STRESS RESPONSE REGULATOR PROTEIN 1"/>
    <property type="match status" value="1"/>
</dbReference>
<dbReference type="EMBL" id="SRXU01000004">
    <property type="protein sequence ID" value="TGX42195.1"/>
    <property type="molecule type" value="Genomic_DNA"/>
</dbReference>
<dbReference type="InterPro" id="IPR050595">
    <property type="entry name" value="Bact_response_regulator"/>
</dbReference>
<evidence type="ECO:0000256" key="1">
    <source>
        <dbReference type="ARBA" id="ARBA00022553"/>
    </source>
</evidence>
<dbReference type="Pfam" id="PF00072">
    <property type="entry name" value="Response_reg"/>
    <property type="match status" value="1"/>
</dbReference>
<proteinExistence type="predicted"/>
<name>A0A4S1WIR2_9SPHN</name>
<dbReference type="SUPFAM" id="SSF52172">
    <property type="entry name" value="CheY-like"/>
    <property type="match status" value="1"/>
</dbReference>
<feature type="modified residue" description="4-aspartylphosphate" evidence="3">
    <location>
        <position position="52"/>
    </location>
</feature>
<dbReference type="InterPro" id="IPR001789">
    <property type="entry name" value="Sig_transdc_resp-reg_receiver"/>
</dbReference>
<evidence type="ECO:0000256" key="3">
    <source>
        <dbReference type="PROSITE-ProRule" id="PRU00169"/>
    </source>
</evidence>
<dbReference type="RefSeq" id="WP_135984432.1">
    <property type="nucleotide sequence ID" value="NZ_JAASQM010000004.1"/>
</dbReference>